<name>A0AAV4UYY8_CAEEX</name>
<proteinExistence type="predicted"/>
<dbReference type="AlphaFoldDB" id="A0AAV4UYY8"/>
<organism evidence="1 2">
    <name type="scientific">Caerostris extrusa</name>
    <name type="common">Bark spider</name>
    <name type="synonym">Caerostris bankana</name>
    <dbReference type="NCBI Taxonomy" id="172846"/>
    <lineage>
        <taxon>Eukaryota</taxon>
        <taxon>Metazoa</taxon>
        <taxon>Ecdysozoa</taxon>
        <taxon>Arthropoda</taxon>
        <taxon>Chelicerata</taxon>
        <taxon>Arachnida</taxon>
        <taxon>Araneae</taxon>
        <taxon>Araneomorphae</taxon>
        <taxon>Entelegynae</taxon>
        <taxon>Araneoidea</taxon>
        <taxon>Araneidae</taxon>
        <taxon>Caerostris</taxon>
    </lineage>
</organism>
<reference evidence="1 2" key="1">
    <citation type="submission" date="2021-06" db="EMBL/GenBank/DDBJ databases">
        <title>Caerostris extrusa draft genome.</title>
        <authorList>
            <person name="Kono N."/>
            <person name="Arakawa K."/>
        </authorList>
    </citation>
    <scope>NUCLEOTIDE SEQUENCE [LARGE SCALE GENOMIC DNA]</scope>
</reference>
<dbReference type="EMBL" id="BPLR01013698">
    <property type="protein sequence ID" value="GIY63042.1"/>
    <property type="molecule type" value="Genomic_DNA"/>
</dbReference>
<dbReference type="Proteomes" id="UP001054945">
    <property type="component" value="Unassembled WGS sequence"/>
</dbReference>
<protein>
    <submittedName>
        <fullName evidence="1">Uncharacterized protein</fullName>
    </submittedName>
</protein>
<evidence type="ECO:0000313" key="2">
    <source>
        <dbReference type="Proteomes" id="UP001054945"/>
    </source>
</evidence>
<gene>
    <name evidence="1" type="ORF">CEXT_2091</name>
</gene>
<comment type="caution">
    <text evidence="1">The sequence shown here is derived from an EMBL/GenBank/DDBJ whole genome shotgun (WGS) entry which is preliminary data.</text>
</comment>
<evidence type="ECO:0000313" key="1">
    <source>
        <dbReference type="EMBL" id="GIY63042.1"/>
    </source>
</evidence>
<accession>A0AAV4UYY8</accession>
<sequence>MRDLWKVNYLTFTNAVHIIEVRSNGNIYVISNEVSSSRDGPSIKTFKGSRRSSILRMSGEPDGGITHSEEVVRLSNIWEWDSEFMVFSSLESGCSEGWRKIRRIE</sequence>
<keyword evidence="2" id="KW-1185">Reference proteome</keyword>